<dbReference type="GO" id="GO:0003700">
    <property type="term" value="F:DNA-binding transcription factor activity"/>
    <property type="evidence" value="ECO:0007669"/>
    <property type="project" value="InterPro"/>
</dbReference>
<accession>A0A4R4YV18</accession>
<proteinExistence type="predicted"/>
<reference evidence="2 3" key="1">
    <citation type="submission" date="2019-03" db="EMBL/GenBank/DDBJ databases">
        <title>Draft genome sequences of novel Actinobacteria.</title>
        <authorList>
            <person name="Sahin N."/>
            <person name="Ay H."/>
            <person name="Saygin H."/>
        </authorList>
    </citation>
    <scope>NUCLEOTIDE SEQUENCE [LARGE SCALE GENOMIC DNA]</scope>
    <source>
        <strain evidence="2 3">7K502</strain>
    </source>
</reference>
<dbReference type="EMBL" id="SMKW01000031">
    <property type="protein sequence ID" value="TDD48159.1"/>
    <property type="molecule type" value="Genomic_DNA"/>
</dbReference>
<dbReference type="OrthoDB" id="9809557at2"/>
<dbReference type="Gene3D" id="1.20.120.1810">
    <property type="match status" value="1"/>
</dbReference>
<dbReference type="RefSeq" id="WP_132488322.1">
    <property type="nucleotide sequence ID" value="NZ_SMKW01000031.1"/>
</dbReference>
<dbReference type="GO" id="GO:0006352">
    <property type="term" value="P:DNA-templated transcription initiation"/>
    <property type="evidence" value="ECO:0007669"/>
    <property type="project" value="InterPro"/>
</dbReference>
<comment type="caution">
    <text evidence="2">The sequence shown here is derived from an EMBL/GenBank/DDBJ whole genome shotgun (WGS) entry which is preliminary data.</text>
</comment>
<evidence type="ECO:0000313" key="2">
    <source>
        <dbReference type="EMBL" id="TDD48159.1"/>
    </source>
</evidence>
<sequence>MRDELVTGHLPVAEHIAQRFRQRGGSYEDLVQVATVGLIHAGRVRSPRGFSRCRDRVAENELLHVQRRDQ</sequence>
<dbReference type="Pfam" id="PF04542">
    <property type="entry name" value="Sigma70_r2"/>
    <property type="match status" value="1"/>
</dbReference>
<dbReference type="SUPFAM" id="SSF88946">
    <property type="entry name" value="Sigma2 domain of RNA polymerase sigma factors"/>
    <property type="match status" value="1"/>
</dbReference>
<dbReference type="Proteomes" id="UP000294947">
    <property type="component" value="Unassembled WGS sequence"/>
</dbReference>
<dbReference type="InterPro" id="IPR013325">
    <property type="entry name" value="RNA_pol_sigma_r2"/>
</dbReference>
<evidence type="ECO:0000259" key="1">
    <source>
        <dbReference type="Pfam" id="PF04542"/>
    </source>
</evidence>
<organism evidence="2 3">
    <name type="scientific">Saccharopolyspora elongata</name>
    <dbReference type="NCBI Taxonomy" id="2530387"/>
    <lineage>
        <taxon>Bacteria</taxon>
        <taxon>Bacillati</taxon>
        <taxon>Actinomycetota</taxon>
        <taxon>Actinomycetes</taxon>
        <taxon>Pseudonocardiales</taxon>
        <taxon>Pseudonocardiaceae</taxon>
        <taxon>Saccharopolyspora</taxon>
    </lineage>
</organism>
<dbReference type="AlphaFoldDB" id="A0A4R4YV18"/>
<keyword evidence="3" id="KW-1185">Reference proteome</keyword>
<protein>
    <recommendedName>
        <fullName evidence="1">RNA polymerase sigma-70 region 2 domain-containing protein</fullName>
    </recommendedName>
</protein>
<gene>
    <name evidence="2" type="ORF">E1288_22990</name>
</gene>
<dbReference type="InterPro" id="IPR007627">
    <property type="entry name" value="RNA_pol_sigma70_r2"/>
</dbReference>
<evidence type="ECO:0000313" key="3">
    <source>
        <dbReference type="Proteomes" id="UP000294947"/>
    </source>
</evidence>
<name>A0A4R4YV18_9PSEU</name>
<feature type="domain" description="RNA polymerase sigma-70 region 2" evidence="1">
    <location>
        <begin position="5"/>
        <end position="49"/>
    </location>
</feature>